<name>A0A6A6MG79_HEVBR</name>
<dbReference type="SUPFAM" id="SSF141562">
    <property type="entry name" value="At5g01610-like"/>
    <property type="match status" value="1"/>
</dbReference>
<dbReference type="Proteomes" id="UP000467840">
    <property type="component" value="Chromosome 14"/>
</dbReference>
<accession>A0A6A6MG79</accession>
<dbReference type="EMBL" id="JAAGAX010000006">
    <property type="protein sequence ID" value="KAF2312710.1"/>
    <property type="molecule type" value="Genomic_DNA"/>
</dbReference>
<dbReference type="PANTHER" id="PTHR31676:SF73">
    <property type="entry name" value="SIMILARITY TO UNKNOWN PROTEIN"/>
    <property type="match status" value="1"/>
</dbReference>
<comment type="caution">
    <text evidence="1">The sequence shown here is derived from an EMBL/GenBank/DDBJ whole genome shotgun (WGS) entry which is preliminary data.</text>
</comment>
<gene>
    <name evidence="1" type="ORF">GH714_039725</name>
</gene>
<organism evidence="1 2">
    <name type="scientific">Hevea brasiliensis</name>
    <name type="common">Para rubber tree</name>
    <name type="synonym">Siphonia brasiliensis</name>
    <dbReference type="NCBI Taxonomy" id="3981"/>
    <lineage>
        <taxon>Eukaryota</taxon>
        <taxon>Viridiplantae</taxon>
        <taxon>Streptophyta</taxon>
        <taxon>Embryophyta</taxon>
        <taxon>Tracheophyta</taxon>
        <taxon>Spermatophyta</taxon>
        <taxon>Magnoliopsida</taxon>
        <taxon>eudicotyledons</taxon>
        <taxon>Gunneridae</taxon>
        <taxon>Pentapetalae</taxon>
        <taxon>rosids</taxon>
        <taxon>fabids</taxon>
        <taxon>Malpighiales</taxon>
        <taxon>Euphorbiaceae</taxon>
        <taxon>Crotonoideae</taxon>
        <taxon>Micrandreae</taxon>
        <taxon>Hevea</taxon>
    </lineage>
</organism>
<evidence type="ECO:0008006" key="3">
    <source>
        <dbReference type="Google" id="ProtNLM"/>
    </source>
</evidence>
<reference evidence="1 2" key="1">
    <citation type="journal article" date="2020" name="Mol. Plant">
        <title>The Chromosome-Based Rubber Tree Genome Provides New Insights into Spurge Genome Evolution and Rubber Biosynthesis.</title>
        <authorList>
            <person name="Liu J."/>
            <person name="Shi C."/>
            <person name="Shi C.C."/>
            <person name="Li W."/>
            <person name="Zhang Q.J."/>
            <person name="Zhang Y."/>
            <person name="Li K."/>
            <person name="Lu H.F."/>
            <person name="Shi C."/>
            <person name="Zhu S.T."/>
            <person name="Xiao Z.Y."/>
            <person name="Nan H."/>
            <person name="Yue Y."/>
            <person name="Zhu X.G."/>
            <person name="Wu Y."/>
            <person name="Hong X.N."/>
            <person name="Fan G.Y."/>
            <person name="Tong Y."/>
            <person name="Zhang D."/>
            <person name="Mao C.L."/>
            <person name="Liu Y.L."/>
            <person name="Hao S.J."/>
            <person name="Liu W.Q."/>
            <person name="Lv M.Q."/>
            <person name="Zhang H.B."/>
            <person name="Liu Y."/>
            <person name="Hu-Tang G.R."/>
            <person name="Wang J.P."/>
            <person name="Wang J.H."/>
            <person name="Sun Y.H."/>
            <person name="Ni S.B."/>
            <person name="Chen W.B."/>
            <person name="Zhang X.C."/>
            <person name="Jiao Y.N."/>
            <person name="Eichler E.E."/>
            <person name="Li G.H."/>
            <person name="Liu X."/>
            <person name="Gao L.Z."/>
        </authorList>
    </citation>
    <scope>NUCLEOTIDE SEQUENCE [LARGE SCALE GENOMIC DNA]</scope>
    <source>
        <strain evidence="2">cv. GT1</strain>
        <tissue evidence="1">Leaf</tissue>
    </source>
</reference>
<evidence type="ECO:0000313" key="1">
    <source>
        <dbReference type="EMBL" id="KAF2312710.1"/>
    </source>
</evidence>
<dbReference type="Pfam" id="PF04398">
    <property type="entry name" value="DUF538"/>
    <property type="match status" value="1"/>
</dbReference>
<dbReference type="AlphaFoldDB" id="A0A6A6MG79"/>
<sequence>MHPTVPTPNLQLLPKLHRGREISAVTRDMKARAEIYYGDESCREKFMLLLSEIGLPNGLLTIGEIEECGYVKDTGFVWLRHKKKRDYYKFENVEICYDTEVTAYFERKKIKNLTGVKAKEFLIWITLSEIYVNDNNRAASITFKTPAGLSKSFPLSVFKFEAIVAQGRENSLIKEYAQGITKKKLRT</sequence>
<dbReference type="PANTHER" id="PTHR31676">
    <property type="entry name" value="T31J12.3 PROTEIN-RELATED"/>
    <property type="match status" value="1"/>
</dbReference>
<protein>
    <recommendedName>
        <fullName evidence="3">DUF538 domain-containing protein</fullName>
    </recommendedName>
</protein>
<dbReference type="InterPro" id="IPR007493">
    <property type="entry name" value="DUF538"/>
</dbReference>
<proteinExistence type="predicted"/>
<dbReference type="InterPro" id="IPR036758">
    <property type="entry name" value="At5g01610-like"/>
</dbReference>
<dbReference type="Gene3D" id="2.30.240.10">
    <property type="entry name" value="At5g01610-like"/>
    <property type="match status" value="1"/>
</dbReference>
<evidence type="ECO:0000313" key="2">
    <source>
        <dbReference type="Proteomes" id="UP000467840"/>
    </source>
</evidence>
<keyword evidence="2" id="KW-1185">Reference proteome</keyword>